<evidence type="ECO:0000256" key="1">
    <source>
        <dbReference type="SAM" id="MobiDB-lite"/>
    </source>
</evidence>
<proteinExistence type="predicted"/>
<dbReference type="VEuPathDB" id="TriTrypDB:BSAL_93430"/>
<protein>
    <recommendedName>
        <fullName evidence="4">Regulator of chromosome condensation</fullName>
    </recommendedName>
</protein>
<feature type="region of interest" description="Disordered" evidence="1">
    <location>
        <begin position="408"/>
        <end position="443"/>
    </location>
</feature>
<organism evidence="2 3">
    <name type="scientific">Bodo saltans</name>
    <name type="common">Flagellated protozoan</name>
    <dbReference type="NCBI Taxonomy" id="75058"/>
    <lineage>
        <taxon>Eukaryota</taxon>
        <taxon>Discoba</taxon>
        <taxon>Euglenozoa</taxon>
        <taxon>Kinetoplastea</taxon>
        <taxon>Metakinetoplastina</taxon>
        <taxon>Eubodonida</taxon>
        <taxon>Bodonidae</taxon>
        <taxon>Bodo</taxon>
    </lineage>
</organism>
<accession>A0A0S4JC73</accession>
<dbReference type="EMBL" id="CYKH01001314">
    <property type="protein sequence ID" value="CUG86494.1"/>
    <property type="molecule type" value="Genomic_DNA"/>
</dbReference>
<dbReference type="AlphaFoldDB" id="A0A0S4JC73"/>
<dbReference type="Gene3D" id="2.130.10.30">
    <property type="entry name" value="Regulator of chromosome condensation 1/beta-lactamase-inhibitor protein II"/>
    <property type="match status" value="1"/>
</dbReference>
<dbReference type="SUPFAM" id="SSF50985">
    <property type="entry name" value="RCC1/BLIP-II"/>
    <property type="match status" value="1"/>
</dbReference>
<name>A0A0S4JC73_BODSA</name>
<reference evidence="3" key="1">
    <citation type="submission" date="2015-09" db="EMBL/GenBank/DDBJ databases">
        <authorList>
            <consortium name="Pathogen Informatics"/>
        </authorList>
    </citation>
    <scope>NUCLEOTIDE SEQUENCE [LARGE SCALE GENOMIC DNA]</scope>
    <source>
        <strain evidence="3">Lake Konstanz</strain>
    </source>
</reference>
<gene>
    <name evidence="2" type="ORF">BSAL_93430</name>
</gene>
<evidence type="ECO:0000313" key="2">
    <source>
        <dbReference type="EMBL" id="CUG86494.1"/>
    </source>
</evidence>
<keyword evidence="3" id="KW-1185">Reference proteome</keyword>
<evidence type="ECO:0000313" key="3">
    <source>
        <dbReference type="Proteomes" id="UP000051952"/>
    </source>
</evidence>
<evidence type="ECO:0008006" key="4">
    <source>
        <dbReference type="Google" id="ProtNLM"/>
    </source>
</evidence>
<sequence>MPPKAKSKVPPPSAQFAFTQRIAPPPPAQLPAHRSPTAPQVLLAVKDAHDALHLIALYVNEQRCLRAFDVTQCVEVELKCPTAELSGVVVTQMSTGNDGGTIALVGTEMHGILVVGKLPDEPVVAHYKDELLAVRQVSSLTGSGLVGSHTALSVATSHRHVLAVVAEGGDTGASAVYGYGFTDMSALGTPPPNRTTLHATDGLGRVPRPKLPMHDGALTTGFLPFTVLKELGSYSPTAVFTARHMSFFVCAQGILGCGYLSQSCRIFTPRLLFAQKHVQVLQVVALNRGIHALLTGNRILRLTPPSSEDDDQDPEATIDDDGFPVFVDITSRLGFSSDPLNEGENGDNGCVLKQHAQLSRMVGGADHCLVVDRVHGTVYGWGSNTFEQLGKPSYQLVESHRAVEISIPNLQPRPGTASAHSTTRDGRASERPQSVGAASAATTTAQSEVSGAVALPTVVSDSSPLDVPRFSEHGFASVHAFGMTTIILDASKNILVRYGR</sequence>
<dbReference type="Proteomes" id="UP000051952">
    <property type="component" value="Unassembled WGS sequence"/>
</dbReference>
<dbReference type="InterPro" id="IPR009091">
    <property type="entry name" value="RCC1/BLIP-II"/>
</dbReference>